<dbReference type="AlphaFoldDB" id="A0A7J2U489"/>
<feature type="transmembrane region" description="Helical" evidence="1">
    <location>
        <begin position="235"/>
        <end position="255"/>
    </location>
</feature>
<gene>
    <name evidence="2" type="ORF">ENO26_08560</name>
</gene>
<reference evidence="2" key="1">
    <citation type="journal article" date="2020" name="mSystems">
        <title>Genome- and Community-Level Interaction Insights into Carbon Utilization and Element Cycling Functions of Hydrothermarchaeota in Hydrothermal Sediment.</title>
        <authorList>
            <person name="Zhou Z."/>
            <person name="Liu Y."/>
            <person name="Xu W."/>
            <person name="Pan J."/>
            <person name="Luo Z.H."/>
            <person name="Li M."/>
        </authorList>
    </citation>
    <scope>NUCLEOTIDE SEQUENCE [LARGE SCALE GENOMIC DNA]</scope>
    <source>
        <strain evidence="2">SpSt-125</strain>
    </source>
</reference>
<feature type="transmembrane region" description="Helical" evidence="1">
    <location>
        <begin position="159"/>
        <end position="181"/>
    </location>
</feature>
<evidence type="ECO:0000313" key="2">
    <source>
        <dbReference type="EMBL" id="HEM67594.1"/>
    </source>
</evidence>
<keyword evidence="1" id="KW-0812">Transmembrane</keyword>
<evidence type="ECO:0000256" key="1">
    <source>
        <dbReference type="SAM" id="Phobius"/>
    </source>
</evidence>
<feature type="transmembrane region" description="Helical" evidence="1">
    <location>
        <begin position="93"/>
        <end position="114"/>
    </location>
</feature>
<proteinExistence type="predicted"/>
<organism evidence="2">
    <name type="scientific">Ignisphaera aggregans</name>
    <dbReference type="NCBI Taxonomy" id="334771"/>
    <lineage>
        <taxon>Archaea</taxon>
        <taxon>Thermoproteota</taxon>
        <taxon>Thermoprotei</taxon>
        <taxon>Desulfurococcales</taxon>
        <taxon>Desulfurococcaceae</taxon>
        <taxon>Ignisphaera</taxon>
    </lineage>
</organism>
<protein>
    <submittedName>
        <fullName evidence="2">Uncharacterized protein</fullName>
    </submittedName>
</protein>
<feature type="transmembrane region" description="Helical" evidence="1">
    <location>
        <begin position="134"/>
        <end position="152"/>
    </location>
</feature>
<comment type="caution">
    <text evidence="2">The sequence shown here is derived from an EMBL/GenBank/DDBJ whole genome shotgun (WGS) entry which is preliminary data.</text>
</comment>
<feature type="transmembrane region" description="Helical" evidence="1">
    <location>
        <begin position="18"/>
        <end position="41"/>
    </location>
</feature>
<accession>A0A7J2U489</accession>
<keyword evidence="1" id="KW-1133">Transmembrane helix</keyword>
<sequence length="260" mass="28919">MDLRKVFEHTTYAVNRRLLAYTITIIVMSIITSLMLLFPGYGTPIDVWISGQLTIVSIIFKILIALQISRIAREITSGEIQLYLAHTLTRSEYVLSMLLASWFTPTLILVSSYIVTFTIAAPNLVISGELLKPLIHLVPDLLFIASITLFFASRGREGIATTIGAALPILLPLSLSIAFSGYMNTSHPVYTQIFYVFTIVLGLMTPYTYNLLYVNYQNISYPLQGNLSKLANPTLNTLASLALSIAIITLTFVLFKKKDL</sequence>
<feature type="transmembrane region" description="Helical" evidence="1">
    <location>
        <begin position="193"/>
        <end position="214"/>
    </location>
</feature>
<feature type="transmembrane region" description="Helical" evidence="1">
    <location>
        <begin position="47"/>
        <end position="72"/>
    </location>
</feature>
<name>A0A7J2U489_9CREN</name>
<dbReference type="EMBL" id="DSEU01000059">
    <property type="protein sequence ID" value="HEM67594.1"/>
    <property type="molecule type" value="Genomic_DNA"/>
</dbReference>
<keyword evidence="1" id="KW-0472">Membrane</keyword>